<gene>
    <name evidence="2" type="ORF">ACFQ13_07475</name>
</gene>
<evidence type="ECO:0000313" key="3">
    <source>
        <dbReference type="Proteomes" id="UP001597086"/>
    </source>
</evidence>
<proteinExistence type="predicted"/>
<feature type="transmembrane region" description="Helical" evidence="1">
    <location>
        <begin position="12"/>
        <end position="34"/>
    </location>
</feature>
<feature type="transmembrane region" description="Helical" evidence="1">
    <location>
        <begin position="70"/>
        <end position="89"/>
    </location>
</feature>
<protein>
    <submittedName>
        <fullName evidence="2">Uncharacterized protein</fullName>
    </submittedName>
</protein>
<evidence type="ECO:0000256" key="1">
    <source>
        <dbReference type="SAM" id="Phobius"/>
    </source>
</evidence>
<feature type="transmembrane region" description="Helical" evidence="1">
    <location>
        <begin position="46"/>
        <end position="63"/>
    </location>
</feature>
<comment type="caution">
    <text evidence="2">The sequence shown here is derived from an EMBL/GenBank/DDBJ whole genome shotgun (WGS) entry which is preliminary data.</text>
</comment>
<feature type="transmembrane region" description="Helical" evidence="1">
    <location>
        <begin position="95"/>
        <end position="117"/>
    </location>
</feature>
<dbReference type="EMBL" id="JBHTKM010000059">
    <property type="protein sequence ID" value="MFD1015750.1"/>
    <property type="molecule type" value="Genomic_DNA"/>
</dbReference>
<dbReference type="Proteomes" id="UP001597086">
    <property type="component" value="Unassembled WGS sequence"/>
</dbReference>
<dbReference type="RefSeq" id="WP_386115791.1">
    <property type="nucleotide sequence ID" value="NZ_JBHTKM010000059.1"/>
</dbReference>
<evidence type="ECO:0000313" key="2">
    <source>
        <dbReference type="EMBL" id="MFD1015750.1"/>
    </source>
</evidence>
<keyword evidence="3" id="KW-1185">Reference proteome</keyword>
<keyword evidence="1" id="KW-0472">Membrane</keyword>
<accession>A0ABW3KQ50</accession>
<name>A0ABW3KQ50_9FLAO</name>
<reference evidence="3" key="1">
    <citation type="journal article" date="2019" name="Int. J. Syst. Evol. Microbiol.">
        <title>The Global Catalogue of Microorganisms (GCM) 10K type strain sequencing project: providing services to taxonomists for standard genome sequencing and annotation.</title>
        <authorList>
            <consortium name="The Broad Institute Genomics Platform"/>
            <consortium name="The Broad Institute Genome Sequencing Center for Infectious Disease"/>
            <person name="Wu L."/>
            <person name="Ma J."/>
        </authorList>
    </citation>
    <scope>NUCLEOTIDE SEQUENCE [LARGE SCALE GENOMIC DNA]</scope>
    <source>
        <strain evidence="3">CCUG 56098</strain>
    </source>
</reference>
<sequence>MTKEKILKIISLSSYSLIILMGQMIGIPFIFWLIWTSFEFGNNDQIFAISGLIGLILNFTKYYKRTIIKIMSFSLMLIPIIRRLTEIPFEKFKYLAFQIPLIIFIITTIVLILTSIWTKKNAPQQRV</sequence>
<keyword evidence="1" id="KW-1133">Transmembrane helix</keyword>
<organism evidence="2 3">
    <name type="scientific">Winogradskyella rapida</name>
    <dbReference type="NCBI Taxonomy" id="549701"/>
    <lineage>
        <taxon>Bacteria</taxon>
        <taxon>Pseudomonadati</taxon>
        <taxon>Bacteroidota</taxon>
        <taxon>Flavobacteriia</taxon>
        <taxon>Flavobacteriales</taxon>
        <taxon>Flavobacteriaceae</taxon>
        <taxon>Winogradskyella</taxon>
    </lineage>
</organism>
<keyword evidence="1" id="KW-0812">Transmembrane</keyword>